<evidence type="ECO:0000256" key="14">
    <source>
        <dbReference type="SAM" id="MobiDB-lite"/>
    </source>
</evidence>
<evidence type="ECO:0000256" key="4">
    <source>
        <dbReference type="ARBA" id="ARBA00022692"/>
    </source>
</evidence>
<evidence type="ECO:0000256" key="9">
    <source>
        <dbReference type="ARBA" id="ARBA00023004"/>
    </source>
</evidence>
<dbReference type="GO" id="GO:0046872">
    <property type="term" value="F:metal ion binding"/>
    <property type="evidence" value="ECO:0007669"/>
    <property type="project" value="UniProtKB-KW"/>
</dbReference>
<dbReference type="GO" id="GO:0020037">
    <property type="term" value="F:heme binding"/>
    <property type="evidence" value="ECO:0007669"/>
    <property type="project" value="InterPro"/>
</dbReference>
<evidence type="ECO:0000313" key="16">
    <source>
        <dbReference type="Proteomes" id="UP000199377"/>
    </source>
</evidence>
<dbReference type="GO" id="GO:0005886">
    <property type="term" value="C:plasma membrane"/>
    <property type="evidence" value="ECO:0007669"/>
    <property type="project" value="UniProtKB-SubCell"/>
</dbReference>
<evidence type="ECO:0000256" key="3">
    <source>
        <dbReference type="ARBA" id="ARBA00022617"/>
    </source>
</evidence>
<feature type="binding site" description="axial binding residue" evidence="12 13">
    <location>
        <position position="128"/>
    </location>
    <ligand>
        <name>heme</name>
        <dbReference type="ChEBI" id="CHEBI:30413"/>
    </ligand>
    <ligandPart>
        <name>Fe</name>
        <dbReference type="ChEBI" id="CHEBI:18248"/>
    </ligandPart>
</feature>
<dbReference type="SUPFAM" id="SSF82093">
    <property type="entry name" value="Heme chaperone CcmE"/>
    <property type="match status" value="1"/>
</dbReference>
<dbReference type="RefSeq" id="WP_245779172.1">
    <property type="nucleotide sequence ID" value="NZ_FOQH01000006.1"/>
</dbReference>
<dbReference type="HAMAP" id="MF_01959">
    <property type="entry name" value="CcmE"/>
    <property type="match status" value="1"/>
</dbReference>
<keyword evidence="2 12" id="KW-1003">Cell membrane</keyword>
<protein>
    <recommendedName>
        <fullName evidence="12">Cytochrome c-type biogenesis protein CcmE</fullName>
    </recommendedName>
    <alternativeName>
        <fullName evidence="12">Cytochrome c maturation protein E</fullName>
    </alternativeName>
    <alternativeName>
        <fullName evidence="12">Heme chaperone CcmE</fullName>
    </alternativeName>
</protein>
<evidence type="ECO:0000256" key="6">
    <source>
        <dbReference type="ARBA" id="ARBA00022748"/>
    </source>
</evidence>
<evidence type="ECO:0000256" key="12">
    <source>
        <dbReference type="HAMAP-Rule" id="MF_01959"/>
    </source>
</evidence>
<keyword evidence="6 12" id="KW-0201">Cytochrome c-type biogenesis</keyword>
<dbReference type="GO" id="GO:0017004">
    <property type="term" value="P:cytochrome complex assembly"/>
    <property type="evidence" value="ECO:0007669"/>
    <property type="project" value="UniProtKB-KW"/>
</dbReference>
<dbReference type="NCBIfam" id="NF009731">
    <property type="entry name" value="PRK13254.1-5"/>
    <property type="match status" value="1"/>
</dbReference>
<feature type="topological domain" description="Extracellular" evidence="12">
    <location>
        <begin position="31"/>
        <end position="165"/>
    </location>
</feature>
<dbReference type="GO" id="GO:0017003">
    <property type="term" value="P:protein-heme linkage"/>
    <property type="evidence" value="ECO:0007669"/>
    <property type="project" value="UniProtKB-UniRule"/>
</dbReference>
<keyword evidence="7 12" id="KW-0735">Signal-anchor</keyword>
<keyword evidence="8 12" id="KW-1133">Transmembrane helix</keyword>
<dbReference type="STRING" id="1114924.SAMN05216258_106203"/>
<accession>A0A1I3HWF7</accession>
<dbReference type="AlphaFoldDB" id="A0A1I3HWF7"/>
<feature type="binding site" description="covalent" evidence="12 13">
    <location>
        <position position="124"/>
    </location>
    <ligand>
        <name>heme</name>
        <dbReference type="ChEBI" id="CHEBI:30413"/>
    </ligand>
</feature>
<keyword evidence="10 12" id="KW-0472">Membrane</keyword>
<dbReference type="InterPro" id="IPR036127">
    <property type="entry name" value="CcmE-like_sf"/>
</dbReference>
<evidence type="ECO:0000256" key="7">
    <source>
        <dbReference type="ARBA" id="ARBA00022968"/>
    </source>
</evidence>
<evidence type="ECO:0000256" key="10">
    <source>
        <dbReference type="ARBA" id="ARBA00023136"/>
    </source>
</evidence>
<reference evidence="15 16" key="1">
    <citation type="submission" date="2016-10" db="EMBL/GenBank/DDBJ databases">
        <authorList>
            <person name="de Groot N.N."/>
        </authorList>
    </citation>
    <scope>NUCLEOTIDE SEQUENCE [LARGE SCALE GENOMIC DNA]</scope>
    <source>
        <strain evidence="15 16">CGMCC 1.11030</strain>
    </source>
</reference>
<dbReference type="PANTHER" id="PTHR34128:SF2">
    <property type="entry name" value="CYTOCHROME C-TYPE BIOGENESIS PROTEIN CCME HOMOLOG, MITOCHONDRIAL"/>
    <property type="match status" value="1"/>
</dbReference>
<keyword evidence="9 12" id="KW-0408">Iron</keyword>
<dbReference type="Gene3D" id="2.40.50.140">
    <property type="entry name" value="Nucleic acid-binding proteins"/>
    <property type="match status" value="1"/>
</dbReference>
<sequence>MAMTRKRRRIILIGIGAGFVLAASLLVGVGMRDQIVFFFSPSEIAEKAPGPDQRLRVGGLVVEGSVTREDDGSVAFTVTDGAMEQRIAFAGILPDLFREGQGIIAEGRLQPGGIFVAEEVLAKHDEKYMPKEIAETLKTEGHFKGDYGANAPEGAGKATAADADG</sequence>
<evidence type="ECO:0000256" key="11">
    <source>
        <dbReference type="ARBA" id="ARBA00056663"/>
    </source>
</evidence>
<name>A0A1I3HWF7_9RHOB</name>
<keyword evidence="16" id="KW-1185">Reference proteome</keyword>
<keyword evidence="5 12" id="KW-0479">Metal-binding</keyword>
<organism evidence="15 16">
    <name type="scientific">Albimonas pacifica</name>
    <dbReference type="NCBI Taxonomy" id="1114924"/>
    <lineage>
        <taxon>Bacteria</taxon>
        <taxon>Pseudomonadati</taxon>
        <taxon>Pseudomonadota</taxon>
        <taxon>Alphaproteobacteria</taxon>
        <taxon>Rhodobacterales</taxon>
        <taxon>Paracoccaceae</taxon>
        <taxon>Albimonas</taxon>
    </lineage>
</organism>
<keyword evidence="3 12" id="KW-0349">Heme</keyword>
<evidence type="ECO:0000256" key="1">
    <source>
        <dbReference type="ARBA" id="ARBA00004533"/>
    </source>
</evidence>
<keyword evidence="4 12" id="KW-0812">Transmembrane</keyword>
<dbReference type="NCBIfam" id="NF009727">
    <property type="entry name" value="PRK13254.1-1"/>
    <property type="match status" value="1"/>
</dbReference>
<dbReference type="EMBL" id="FOQH01000006">
    <property type="protein sequence ID" value="SFI39917.1"/>
    <property type="molecule type" value="Genomic_DNA"/>
</dbReference>
<feature type="compositionally biased region" description="Low complexity" evidence="14">
    <location>
        <begin position="149"/>
        <end position="165"/>
    </location>
</feature>
<dbReference type="FunFam" id="2.40.50.140:FF:000104">
    <property type="entry name" value="Cytochrome c-type biogenesis protein CcmE"/>
    <property type="match status" value="1"/>
</dbReference>
<feature type="region of interest" description="Disordered" evidence="14">
    <location>
        <begin position="144"/>
        <end position="165"/>
    </location>
</feature>
<dbReference type="InterPro" id="IPR004329">
    <property type="entry name" value="CcmE"/>
</dbReference>
<evidence type="ECO:0000256" key="8">
    <source>
        <dbReference type="ARBA" id="ARBA00022989"/>
    </source>
</evidence>
<dbReference type="Pfam" id="PF03100">
    <property type="entry name" value="CcmE"/>
    <property type="match status" value="1"/>
</dbReference>
<dbReference type="PANTHER" id="PTHR34128">
    <property type="entry name" value="CYTOCHROME C-TYPE BIOGENESIS PROTEIN CCME HOMOLOG, MITOCHONDRIAL"/>
    <property type="match status" value="1"/>
</dbReference>
<comment type="subcellular location">
    <subcellularLocation>
        <location evidence="1">Cell inner membrane</location>
    </subcellularLocation>
    <subcellularLocation>
        <location evidence="12">Cell membrane</location>
        <topology evidence="12">Single-pass type II membrane protein</topology>
    </subcellularLocation>
</comment>
<evidence type="ECO:0000256" key="13">
    <source>
        <dbReference type="PIRSR" id="PIRSR604329-50"/>
    </source>
</evidence>
<comment type="function">
    <text evidence="11 12">Heme chaperone required for the biogenesis of c-type cytochromes. Transiently binds heme delivered by CcmC and transfers the heme to apo-cytochromes in a process facilitated by CcmF and CcmH.</text>
</comment>
<evidence type="ECO:0000313" key="15">
    <source>
        <dbReference type="EMBL" id="SFI39917.1"/>
    </source>
</evidence>
<gene>
    <name evidence="12" type="primary">ccmE</name>
    <name evidence="12" type="synonym">cycJ</name>
    <name evidence="15" type="ORF">SAMN05216258_106203</name>
</gene>
<dbReference type="InterPro" id="IPR012340">
    <property type="entry name" value="NA-bd_OB-fold"/>
</dbReference>
<feature type="topological domain" description="Cytoplasmic" evidence="12">
    <location>
        <begin position="1"/>
        <end position="9"/>
    </location>
</feature>
<dbReference type="Proteomes" id="UP000199377">
    <property type="component" value="Unassembled WGS sequence"/>
</dbReference>
<evidence type="ECO:0000256" key="5">
    <source>
        <dbReference type="ARBA" id="ARBA00022723"/>
    </source>
</evidence>
<evidence type="ECO:0000256" key="2">
    <source>
        <dbReference type="ARBA" id="ARBA00022475"/>
    </source>
</evidence>
<comment type="similarity">
    <text evidence="12">Belongs to the CcmE/CycJ family.</text>
</comment>
<proteinExistence type="inferred from homology"/>